<feature type="domain" description="RmlD-like substrate binding" evidence="1">
    <location>
        <begin position="1"/>
        <end position="170"/>
    </location>
</feature>
<sequence length="278" mass="31430">MKWLIYGANGWIGGQACELLRNQGETVISGAARVDDKKTVAEELLSVQPDRVMSFIGRTSGPGYNTIDYLEQKGKLIENLRDNLYGPMVLAFLCTKYDIHFTYLGTGCIFYGYDAYDEEAEPNFFGSEYSAVKGKTDQLMHFFEDSVLNARIRMPIIADDHPRNFITKIRSYKKVCSMPNSMTILPELLPILLDMAKKKVTGTINLTNPGLITHNEILDIVKELVDPNLTYENFSVEEQNQILLAGRSNNELDSSKLTAMYPEVLPVREALRKILKKN</sequence>
<reference evidence="2" key="1">
    <citation type="journal article" date="2020" name="Nature">
        <title>Giant virus diversity and host interactions through global metagenomics.</title>
        <authorList>
            <person name="Schulz F."/>
            <person name="Roux S."/>
            <person name="Paez-Espino D."/>
            <person name="Jungbluth S."/>
            <person name="Walsh D.A."/>
            <person name="Denef V.J."/>
            <person name="McMahon K.D."/>
            <person name="Konstantinidis K.T."/>
            <person name="Eloe-Fadrosh E.A."/>
            <person name="Kyrpides N.C."/>
            <person name="Woyke T."/>
        </authorList>
    </citation>
    <scope>NUCLEOTIDE SEQUENCE</scope>
    <source>
        <strain evidence="2">GVMAG-M-3300020192-26</strain>
    </source>
</reference>
<dbReference type="Pfam" id="PF04321">
    <property type="entry name" value="RmlD_sub_bind"/>
    <property type="match status" value="1"/>
</dbReference>
<dbReference type="InterPro" id="IPR036291">
    <property type="entry name" value="NAD(P)-bd_dom_sf"/>
</dbReference>
<dbReference type="EMBL" id="MN739352">
    <property type="protein sequence ID" value="QHS99954.1"/>
    <property type="molecule type" value="Genomic_DNA"/>
</dbReference>
<accession>A0A6C0C875</accession>
<dbReference type="GO" id="GO:0048270">
    <property type="term" value="F:methionine adenosyltransferase regulator activity"/>
    <property type="evidence" value="ECO:0007669"/>
    <property type="project" value="TreeGrafter"/>
</dbReference>
<proteinExistence type="predicted"/>
<dbReference type="AlphaFoldDB" id="A0A6C0C875"/>
<dbReference type="InterPro" id="IPR029903">
    <property type="entry name" value="RmlD-like-bd"/>
</dbReference>
<dbReference type="InterPro" id="IPR005913">
    <property type="entry name" value="dTDP_dehydrorham_reduct"/>
</dbReference>
<dbReference type="Gene3D" id="3.40.50.720">
    <property type="entry name" value="NAD(P)-binding Rossmann-like Domain"/>
    <property type="match status" value="1"/>
</dbReference>
<organism evidence="2">
    <name type="scientific">viral metagenome</name>
    <dbReference type="NCBI Taxonomy" id="1070528"/>
    <lineage>
        <taxon>unclassified sequences</taxon>
        <taxon>metagenomes</taxon>
        <taxon>organismal metagenomes</taxon>
    </lineage>
</organism>
<evidence type="ECO:0000313" key="2">
    <source>
        <dbReference type="EMBL" id="QHS99954.1"/>
    </source>
</evidence>
<protein>
    <recommendedName>
        <fullName evidence="1">RmlD-like substrate binding domain-containing protein</fullName>
    </recommendedName>
</protein>
<dbReference type="GO" id="GO:0048269">
    <property type="term" value="C:methionine adenosyltransferase complex"/>
    <property type="evidence" value="ECO:0007669"/>
    <property type="project" value="TreeGrafter"/>
</dbReference>
<dbReference type="PROSITE" id="PS51257">
    <property type="entry name" value="PROKAR_LIPOPROTEIN"/>
    <property type="match status" value="1"/>
</dbReference>
<dbReference type="SUPFAM" id="SSF51735">
    <property type="entry name" value="NAD(P)-binding Rossmann-fold domains"/>
    <property type="match status" value="1"/>
</dbReference>
<dbReference type="GO" id="GO:0006556">
    <property type="term" value="P:S-adenosylmethionine biosynthetic process"/>
    <property type="evidence" value="ECO:0007669"/>
    <property type="project" value="TreeGrafter"/>
</dbReference>
<dbReference type="PANTHER" id="PTHR10491">
    <property type="entry name" value="DTDP-4-DEHYDRORHAMNOSE REDUCTASE"/>
    <property type="match status" value="1"/>
</dbReference>
<evidence type="ECO:0000259" key="1">
    <source>
        <dbReference type="Pfam" id="PF04321"/>
    </source>
</evidence>
<dbReference type="PANTHER" id="PTHR10491:SF4">
    <property type="entry name" value="METHIONINE ADENOSYLTRANSFERASE 2 SUBUNIT BETA"/>
    <property type="match status" value="1"/>
</dbReference>
<name>A0A6C0C875_9ZZZZ</name>